<reference evidence="5 6" key="1">
    <citation type="submission" date="2018-12" db="EMBL/GenBank/DDBJ databases">
        <authorList>
            <person name="Tiukova I."/>
            <person name="Dainat J."/>
        </authorList>
    </citation>
    <scope>NUCLEOTIDE SEQUENCE [LARGE SCALE GENOMIC DNA]</scope>
</reference>
<protein>
    <submittedName>
        <fullName evidence="5">DEKNAAC101580</fullName>
    </submittedName>
</protein>
<accession>A0A448YIM9</accession>
<feature type="region of interest" description="Disordered" evidence="3">
    <location>
        <begin position="191"/>
        <end position="247"/>
    </location>
</feature>
<dbReference type="SUPFAM" id="SSF54928">
    <property type="entry name" value="RNA-binding domain, RBD"/>
    <property type="match status" value="1"/>
</dbReference>
<evidence type="ECO:0000256" key="1">
    <source>
        <dbReference type="ARBA" id="ARBA00022884"/>
    </source>
</evidence>
<keyword evidence="1 2" id="KW-0694">RNA-binding</keyword>
<name>A0A448YIM9_BRENA</name>
<dbReference type="GO" id="GO:0003729">
    <property type="term" value="F:mRNA binding"/>
    <property type="evidence" value="ECO:0007669"/>
    <property type="project" value="TreeGrafter"/>
</dbReference>
<evidence type="ECO:0000259" key="4">
    <source>
        <dbReference type="PROSITE" id="PS50102"/>
    </source>
</evidence>
<dbReference type="InterPro" id="IPR012677">
    <property type="entry name" value="Nucleotide-bd_a/b_plait_sf"/>
</dbReference>
<feature type="compositionally biased region" description="Low complexity" evidence="3">
    <location>
        <begin position="31"/>
        <end position="47"/>
    </location>
</feature>
<dbReference type="Proteomes" id="UP000290900">
    <property type="component" value="Unassembled WGS sequence"/>
</dbReference>
<dbReference type="InterPro" id="IPR035979">
    <property type="entry name" value="RBD_domain_sf"/>
</dbReference>
<dbReference type="GO" id="GO:0005634">
    <property type="term" value="C:nucleus"/>
    <property type="evidence" value="ECO:0007669"/>
    <property type="project" value="TreeGrafter"/>
</dbReference>
<sequence length="247" mass="26096">MSALEQSLDAIIASDKAKTPARASRKAATGRVAKSARTSRSRASAKSAATAAIAAAALKKARKRNAKSPTAPRAVIPSVDASSLEMATKVVVSGLPTDIKPHNVKEFFQSELGGVASVLLSYNERGQSTGVATVVFKRAATARKAVAKYNNAPIDGKKKTLKLELVVDPAQKSLAARITPNVLTGPTSLKAKLQGKRARRAPQPIKKAAKPAKKAPAKKSKPKNHKKTVAELDQEMADYFAKGQQQQ</sequence>
<evidence type="ECO:0000256" key="3">
    <source>
        <dbReference type="SAM" id="MobiDB-lite"/>
    </source>
</evidence>
<dbReference type="InParanoid" id="A0A448YIM9"/>
<dbReference type="InterPro" id="IPR051229">
    <property type="entry name" value="ALYREF_mRNA_export"/>
</dbReference>
<evidence type="ECO:0000313" key="6">
    <source>
        <dbReference type="Proteomes" id="UP000290900"/>
    </source>
</evidence>
<dbReference type="PANTHER" id="PTHR19965:SF35">
    <property type="entry name" value="RNA ANNEALING PROTEIN YRA1"/>
    <property type="match status" value="1"/>
</dbReference>
<dbReference type="PROSITE" id="PS50102">
    <property type="entry name" value="RRM"/>
    <property type="match status" value="1"/>
</dbReference>
<organism evidence="5 6">
    <name type="scientific">Brettanomyces naardenensis</name>
    <name type="common">Yeast</name>
    <dbReference type="NCBI Taxonomy" id="13370"/>
    <lineage>
        <taxon>Eukaryota</taxon>
        <taxon>Fungi</taxon>
        <taxon>Dikarya</taxon>
        <taxon>Ascomycota</taxon>
        <taxon>Saccharomycotina</taxon>
        <taxon>Pichiomycetes</taxon>
        <taxon>Pichiales</taxon>
        <taxon>Pichiaceae</taxon>
        <taxon>Brettanomyces</taxon>
    </lineage>
</organism>
<gene>
    <name evidence="5" type="ORF">BRENAR_LOCUS1463</name>
</gene>
<dbReference type="STRING" id="13370.A0A448YIM9"/>
<dbReference type="OrthoDB" id="346839at2759"/>
<feature type="domain" description="RRM" evidence="4">
    <location>
        <begin position="88"/>
        <end position="168"/>
    </location>
</feature>
<dbReference type="SMART" id="SM00360">
    <property type="entry name" value="RRM"/>
    <property type="match status" value="1"/>
</dbReference>
<keyword evidence="6" id="KW-1185">Reference proteome</keyword>
<dbReference type="PANTHER" id="PTHR19965">
    <property type="entry name" value="RNA AND EXPORT FACTOR BINDING PROTEIN"/>
    <property type="match status" value="1"/>
</dbReference>
<evidence type="ECO:0000256" key="2">
    <source>
        <dbReference type="PROSITE-ProRule" id="PRU00176"/>
    </source>
</evidence>
<evidence type="ECO:0000313" key="5">
    <source>
        <dbReference type="EMBL" id="VEU20728.1"/>
    </source>
</evidence>
<dbReference type="Pfam" id="PF00076">
    <property type="entry name" value="RRM_1"/>
    <property type="match status" value="1"/>
</dbReference>
<dbReference type="Gene3D" id="3.30.70.330">
    <property type="match status" value="1"/>
</dbReference>
<dbReference type="InterPro" id="IPR000504">
    <property type="entry name" value="RRM_dom"/>
</dbReference>
<feature type="region of interest" description="Disordered" evidence="3">
    <location>
        <begin position="15"/>
        <end position="47"/>
    </location>
</feature>
<proteinExistence type="predicted"/>
<dbReference type="FunCoup" id="A0A448YIM9">
    <property type="interactions" value="1151"/>
</dbReference>
<feature type="compositionally biased region" description="Basic residues" evidence="3">
    <location>
        <begin position="207"/>
        <end position="227"/>
    </location>
</feature>
<dbReference type="EMBL" id="CAACVR010000006">
    <property type="protein sequence ID" value="VEU20728.1"/>
    <property type="molecule type" value="Genomic_DNA"/>
</dbReference>
<dbReference type="AlphaFoldDB" id="A0A448YIM9"/>